<feature type="signal peptide" evidence="1">
    <location>
        <begin position="1"/>
        <end position="27"/>
    </location>
</feature>
<dbReference type="Pfam" id="PF09906">
    <property type="entry name" value="DUF2135"/>
    <property type="match status" value="1"/>
</dbReference>
<organism evidence="3">
    <name type="scientific">Lysobacter firmicutimachus</name>
    <dbReference type="NCBI Taxonomy" id="1792846"/>
    <lineage>
        <taxon>Bacteria</taxon>
        <taxon>Pseudomonadati</taxon>
        <taxon>Pseudomonadota</taxon>
        <taxon>Gammaproteobacteria</taxon>
        <taxon>Lysobacterales</taxon>
        <taxon>Lysobacteraceae</taxon>
        <taxon>Lysobacter</taxon>
    </lineage>
</organism>
<evidence type="ECO:0000256" key="1">
    <source>
        <dbReference type="SAM" id="SignalP"/>
    </source>
</evidence>
<protein>
    <submittedName>
        <fullName evidence="3">VIT domain-containing protein</fullName>
    </submittedName>
</protein>
<dbReference type="InterPro" id="IPR019220">
    <property type="entry name" value="DUF2135"/>
</dbReference>
<accession>A0AAU8MSQ0</accession>
<dbReference type="AlphaFoldDB" id="A0AAU8MSQ0"/>
<dbReference type="InterPro" id="IPR011990">
    <property type="entry name" value="TPR-like_helical_dom_sf"/>
</dbReference>
<dbReference type="Gene3D" id="1.25.40.10">
    <property type="entry name" value="Tetratricopeptide repeat domain"/>
    <property type="match status" value="1"/>
</dbReference>
<sequence length="985" mass="107591">MKLPFAPAVLAGLLLSLPLGLAGLAGAQTPRHLTAPPLPPLLRVAGAETPIELESARVDGEIVGGLARTSIELVFRNPNARVLEGELQFPLQPGQQVAGFALDIGGAMRDAVPVPKAQGRQVFEAIERRGIDPGLLEQTAGNQFKLRVYPIPAGGTRRVRLDLVESLRRDGEAWQYQLPLRFADGAGRFEGELRTAQKPEPLGLARALKAERHGRGYRLALSARPPGEVLSLRLPRAERAESYVQDFAGERYFLAEVPLSGASAPRRLPPTVGLLWDSSASRRKRDHPGELNLLDRYFRAAGTVQVRLIRLRDRAEPAQTFQVRGGDWSALRRELDDTVYDGATDPGGWNAEAEIGEYLLVSDGLFNYGDQRLPELGPQQRLYALNSAGANGDNDRLRALAQAHGGRLVAWSRAGELERAARELLEQAPQLLSASGAGIADAAAESAFADGGLLRIAGRLRDAPATLRLRVRDAEGERELSLPIAADAPASAFPATLWAQYSIRALQADPERHRAEIARLGQRHGLVTAETSLIVLEETADYARYRIEPPAPLREEYRRLLSAQDEAVAGERRIHLDLVAGSYQQRIDWWQRDFPKGKPPEALGGNERYRLAEAAPAAAAGIAPMPALPAPSDSAREPTTLDSVAMPEMPAEAAADAGMDRIVVTASRIAHNDQAGPSGPAQRPTRIALQAWEPDSPYARRLRKADAGSAYAIYLDERGSYAGSTAFYLDVADVLFEKGRPELALRVLSNLAELDLENRHVLRVLGYRLMQAGQPALAAQVLERVRAMAEEEPQSFRDLGLAYAAAGRPQEAVDHLYEVALRAWDGRFDGIEEIALAELNAIAAAHPDRVDLSRVDPRLRRNLPLALRAVLSWDSDNSDMDLWVTDPNGEKCYYGNPLTYQGGRITDDFTGGYGPEEFALRRAKPGKYKVEAQFFGDRQPLVTGATTLNLRLSTGFGGPGQQDRQVTLRLKDAKEQILVGEFEVR</sequence>
<dbReference type="SUPFAM" id="SSF48452">
    <property type="entry name" value="TPR-like"/>
    <property type="match status" value="1"/>
</dbReference>
<feature type="domain" description="VIT" evidence="2">
    <location>
        <begin position="37"/>
        <end position="165"/>
    </location>
</feature>
<dbReference type="Pfam" id="PF08487">
    <property type="entry name" value="VIT"/>
    <property type="match status" value="1"/>
</dbReference>
<dbReference type="Gene3D" id="2.60.120.380">
    <property type="match status" value="1"/>
</dbReference>
<feature type="chain" id="PRO_5043750775" evidence="1">
    <location>
        <begin position="28"/>
        <end position="985"/>
    </location>
</feature>
<keyword evidence="1" id="KW-0732">Signal</keyword>
<dbReference type="PROSITE" id="PS51468">
    <property type="entry name" value="VIT"/>
    <property type="match status" value="1"/>
</dbReference>
<dbReference type="InterPro" id="IPR013694">
    <property type="entry name" value="VIT"/>
</dbReference>
<gene>
    <name evidence="3" type="ORF">ABU614_17265</name>
</gene>
<proteinExistence type="predicted"/>
<evidence type="ECO:0000259" key="2">
    <source>
        <dbReference type="PROSITE" id="PS51468"/>
    </source>
</evidence>
<name>A0AAU8MSQ0_9GAMM</name>
<evidence type="ECO:0000313" key="3">
    <source>
        <dbReference type="EMBL" id="XCO74117.1"/>
    </source>
</evidence>
<dbReference type="RefSeq" id="WP_363796976.1">
    <property type="nucleotide sequence ID" value="NZ_CP159925.1"/>
</dbReference>
<reference evidence="3" key="1">
    <citation type="submission" date="2024-06" db="EMBL/GenBank/DDBJ databases">
        <authorList>
            <person name="Li S."/>
        </authorList>
    </citation>
    <scope>NUCLEOTIDE SEQUENCE</scope>
    <source>
        <strain evidence="3">SR10</strain>
    </source>
</reference>
<dbReference type="EMBL" id="CP159925">
    <property type="protein sequence ID" value="XCO74117.1"/>
    <property type="molecule type" value="Genomic_DNA"/>
</dbReference>